<dbReference type="SUPFAM" id="SSF56672">
    <property type="entry name" value="DNA/RNA polymerases"/>
    <property type="match status" value="1"/>
</dbReference>
<evidence type="ECO:0000313" key="2">
    <source>
        <dbReference type="WBParaSite" id="Hba_04175"/>
    </source>
</evidence>
<organism evidence="1 2">
    <name type="scientific">Heterorhabditis bacteriophora</name>
    <name type="common">Entomopathogenic nematode worm</name>
    <dbReference type="NCBI Taxonomy" id="37862"/>
    <lineage>
        <taxon>Eukaryota</taxon>
        <taxon>Metazoa</taxon>
        <taxon>Ecdysozoa</taxon>
        <taxon>Nematoda</taxon>
        <taxon>Chromadorea</taxon>
        <taxon>Rhabditida</taxon>
        <taxon>Rhabditina</taxon>
        <taxon>Rhabditomorpha</taxon>
        <taxon>Strongyloidea</taxon>
        <taxon>Heterorhabditidae</taxon>
        <taxon>Heterorhabditis</taxon>
    </lineage>
</organism>
<dbReference type="InterPro" id="IPR043502">
    <property type="entry name" value="DNA/RNA_pol_sf"/>
</dbReference>
<name>A0A1I7WGV9_HETBA</name>
<evidence type="ECO:0000313" key="1">
    <source>
        <dbReference type="Proteomes" id="UP000095283"/>
    </source>
</evidence>
<accession>A0A1I7WGV9</accession>
<reference evidence="2" key="1">
    <citation type="submission" date="2016-11" db="UniProtKB">
        <authorList>
            <consortium name="WormBaseParasite"/>
        </authorList>
    </citation>
    <scope>IDENTIFICATION</scope>
</reference>
<proteinExistence type="predicted"/>
<keyword evidence="1" id="KW-1185">Reference proteome</keyword>
<dbReference type="PANTHER" id="PTHR47331:SF1">
    <property type="entry name" value="GAG-LIKE PROTEIN"/>
    <property type="match status" value="1"/>
</dbReference>
<dbReference type="Proteomes" id="UP000095283">
    <property type="component" value="Unplaced"/>
</dbReference>
<protein>
    <submittedName>
        <fullName evidence="2">Reverse transcriptase domain-containing protein</fullName>
    </submittedName>
</protein>
<dbReference type="PANTHER" id="PTHR47331">
    <property type="entry name" value="PHD-TYPE DOMAIN-CONTAINING PROTEIN"/>
    <property type="match status" value="1"/>
</dbReference>
<dbReference type="WBParaSite" id="Hba_04175">
    <property type="protein sequence ID" value="Hba_04175"/>
    <property type="gene ID" value="Hba_04175"/>
</dbReference>
<sequence>MAYSRLISLQRNLCRNEEQKKWYWKIIQQYQKNGVIEEVKGDVRNSVGTYYMPHTGVWKPGKSKPLRVVFDASSKQKGSISLNDVVYRGESFINKIHDILIASRINKKILICDIEAAFTQIQLLDSHKDLCRFLWLRDLNQKVSQENVV</sequence>
<dbReference type="AlphaFoldDB" id="A0A1I7WGV9"/>